<feature type="domain" description="HTH lysR-type" evidence="5">
    <location>
        <begin position="1"/>
        <end position="58"/>
    </location>
</feature>
<sequence length="300" mass="35039">MDRRDIEIFNTIVAQNNITHAANELFMSPSTVGARLKAIEDELDMLLIERQKGSKITTLTKEGEELAKITKKMGDLWKEVDEISELKSSTFKLTVGATDSFYKHALIPIYKQLMHKEDQFKFSLRLANTNNLYTLINQKFIDVAFLLYYLKFPDLLSEKLFEDIMVVMTPKSMYPDLTSIHPNQLNPQLEIMIKADGDLSGWGQNFYTWHNKWFEVNIEPLLMVNTLSLASNFFDEKEFWIIIPKMIAHHYAEEYDLKVLTFEVEPPIWECYMVTREVTSPKKREAIDILKHEILNTISK</sequence>
<dbReference type="PROSITE" id="PS50931">
    <property type="entry name" value="HTH_LYSR"/>
    <property type="match status" value="1"/>
</dbReference>
<evidence type="ECO:0000256" key="1">
    <source>
        <dbReference type="ARBA" id="ARBA00009437"/>
    </source>
</evidence>
<dbReference type="Gene3D" id="3.40.190.290">
    <property type="match status" value="1"/>
</dbReference>
<evidence type="ECO:0000256" key="4">
    <source>
        <dbReference type="ARBA" id="ARBA00023163"/>
    </source>
</evidence>
<evidence type="ECO:0000313" key="6">
    <source>
        <dbReference type="EMBL" id="UUX34057.1"/>
    </source>
</evidence>
<keyword evidence="3" id="KW-0238">DNA-binding</keyword>
<dbReference type="Pfam" id="PF03466">
    <property type="entry name" value="LysR_substrate"/>
    <property type="match status" value="1"/>
</dbReference>
<proteinExistence type="inferred from homology"/>
<dbReference type="SUPFAM" id="SSF53850">
    <property type="entry name" value="Periplasmic binding protein-like II"/>
    <property type="match status" value="1"/>
</dbReference>
<name>A0ABY5P5M7_9LACT</name>
<dbReference type="PANTHER" id="PTHR30126">
    <property type="entry name" value="HTH-TYPE TRANSCRIPTIONAL REGULATOR"/>
    <property type="match status" value="1"/>
</dbReference>
<dbReference type="EMBL" id="CP102453">
    <property type="protein sequence ID" value="UUX34057.1"/>
    <property type="molecule type" value="Genomic_DNA"/>
</dbReference>
<dbReference type="InterPro" id="IPR036388">
    <property type="entry name" value="WH-like_DNA-bd_sf"/>
</dbReference>
<reference evidence="6 7" key="1">
    <citation type="submission" date="2022-08" db="EMBL/GenBank/DDBJ databases">
        <title>Aerococcaceae sp. nov isolated from spoiled eye mask.</title>
        <authorList>
            <person name="Zhou G."/>
            <person name="Xie X.-B."/>
            <person name="Shi Q.-S."/>
            <person name="Wang Y.-S."/>
            <person name="Wen X."/>
            <person name="Peng H."/>
            <person name="Yang X.-J."/>
            <person name="Tao H.-B."/>
            <person name="Huang X.-M."/>
        </authorList>
    </citation>
    <scope>NUCLEOTIDE SEQUENCE [LARGE SCALE GENOMIC DNA]</scope>
    <source>
        <strain evidence="7">DM20194951</strain>
    </source>
</reference>
<dbReference type="InterPro" id="IPR005119">
    <property type="entry name" value="LysR_subst-bd"/>
</dbReference>
<protein>
    <submittedName>
        <fullName evidence="6">LysR family transcriptional regulator</fullName>
    </submittedName>
</protein>
<dbReference type="CDD" id="cd05466">
    <property type="entry name" value="PBP2_LTTR_substrate"/>
    <property type="match status" value="1"/>
</dbReference>
<keyword evidence="2" id="KW-0805">Transcription regulation</keyword>
<keyword evidence="4" id="KW-0804">Transcription</keyword>
<dbReference type="SUPFAM" id="SSF46785">
    <property type="entry name" value="Winged helix' DNA-binding domain"/>
    <property type="match status" value="1"/>
</dbReference>
<dbReference type="Proteomes" id="UP001315967">
    <property type="component" value="Chromosome"/>
</dbReference>
<dbReference type="Pfam" id="PF00126">
    <property type="entry name" value="HTH_1"/>
    <property type="match status" value="1"/>
</dbReference>
<dbReference type="InterPro" id="IPR036390">
    <property type="entry name" value="WH_DNA-bd_sf"/>
</dbReference>
<organism evidence="6 7">
    <name type="scientific">Fundicoccus culcitae</name>
    <dbReference type="NCBI Taxonomy" id="2969821"/>
    <lineage>
        <taxon>Bacteria</taxon>
        <taxon>Bacillati</taxon>
        <taxon>Bacillota</taxon>
        <taxon>Bacilli</taxon>
        <taxon>Lactobacillales</taxon>
        <taxon>Aerococcaceae</taxon>
        <taxon>Fundicoccus</taxon>
    </lineage>
</organism>
<evidence type="ECO:0000256" key="2">
    <source>
        <dbReference type="ARBA" id="ARBA00023015"/>
    </source>
</evidence>
<evidence type="ECO:0000256" key="3">
    <source>
        <dbReference type="ARBA" id="ARBA00023125"/>
    </source>
</evidence>
<dbReference type="PANTHER" id="PTHR30126:SF40">
    <property type="entry name" value="HTH-TYPE TRANSCRIPTIONAL REGULATOR GLTR"/>
    <property type="match status" value="1"/>
</dbReference>
<dbReference type="RefSeq" id="WP_313793559.1">
    <property type="nucleotide sequence ID" value="NZ_CP102453.1"/>
</dbReference>
<evidence type="ECO:0000259" key="5">
    <source>
        <dbReference type="PROSITE" id="PS50931"/>
    </source>
</evidence>
<keyword evidence="7" id="KW-1185">Reference proteome</keyword>
<accession>A0ABY5P5M7</accession>
<dbReference type="InterPro" id="IPR000847">
    <property type="entry name" value="LysR_HTH_N"/>
</dbReference>
<evidence type="ECO:0000313" key="7">
    <source>
        <dbReference type="Proteomes" id="UP001315967"/>
    </source>
</evidence>
<comment type="similarity">
    <text evidence="1">Belongs to the LysR transcriptional regulatory family.</text>
</comment>
<dbReference type="Gene3D" id="1.10.10.10">
    <property type="entry name" value="Winged helix-like DNA-binding domain superfamily/Winged helix DNA-binding domain"/>
    <property type="match status" value="1"/>
</dbReference>
<gene>
    <name evidence="6" type="ORF">NRE15_14420</name>
</gene>